<reference evidence="5" key="2">
    <citation type="submission" date="2020-08" db="EMBL/GenBank/DDBJ databases">
        <title>Plant Genome Project.</title>
        <authorList>
            <person name="Zhang R.-G."/>
        </authorList>
    </citation>
    <scope>NUCLEOTIDE SEQUENCE</scope>
    <source>
        <strain evidence="5">Huo1</strain>
        <tissue evidence="5">Leaf</tissue>
    </source>
</reference>
<evidence type="ECO:0000313" key="6">
    <source>
        <dbReference type="Proteomes" id="UP000298416"/>
    </source>
</evidence>
<dbReference type="SUPFAM" id="SSF50129">
    <property type="entry name" value="GroES-like"/>
    <property type="match status" value="1"/>
</dbReference>
<keyword evidence="6" id="KW-1185">Reference proteome</keyword>
<sequence length="521" mass="56597">MVKAIRVHELGGLQALKWEDVEIGEPKEGEIKVKNKAIGVNFIDVYFRKGVYKAPALPFTPGMEAVGVVIAVGPGLTGRVVGDVVAYAGNPMGAYAEEQILPAEKVVPVPRSIDPVVAASILLKGMTAEFLLRRCFKVEMDVDFEEENLRSLQIEEDEGPIRPSSRIRRRIRIESEVSRPNTAQLADTPRIRIDGVSVAYRYRIRIRYVEPGHTVLVHAAAGGVGSLLCQWANALGATVIGTVSTKEKAAQAKDDGCHHALLYEEDFVSRVNEITSGNGVDAVYDSVGKDTFQGSLACLKVRGYMVSFGQSSGAIDPIHLSALPPKSIFLTRPSMMQYTATRDELLRSASEVFTNAGAGVLRVERGHSVLVHAAAGGTGSLLCQWANSLGATVIGTVSTEDKAVQAKDNGCHHVILYTQQDFVSRVTCGRGVEVVNDLVGRDTFQGSLEVGGYMVRSAVAAKCVLLRRPYNASRDEVVEAASEVKFTNVEKGIPRVRVNHSYPFFRSPREENISFHCSNTR</sequence>
<dbReference type="EMBL" id="PNBA02000008">
    <property type="protein sequence ID" value="KAG6415975.1"/>
    <property type="molecule type" value="Genomic_DNA"/>
</dbReference>
<dbReference type="GO" id="GO:0070402">
    <property type="term" value="F:NADPH binding"/>
    <property type="evidence" value="ECO:0007669"/>
    <property type="project" value="TreeGrafter"/>
</dbReference>
<comment type="caution">
    <text evidence="5">The sequence shown here is derived from an EMBL/GenBank/DDBJ whole genome shotgun (WGS) entry which is preliminary data.</text>
</comment>
<dbReference type="GO" id="GO:0005829">
    <property type="term" value="C:cytosol"/>
    <property type="evidence" value="ECO:0007669"/>
    <property type="project" value="TreeGrafter"/>
</dbReference>
<protein>
    <recommendedName>
        <fullName evidence="3">Probable quinone oxidoreductase</fullName>
    </recommendedName>
</protein>
<dbReference type="InterPro" id="IPR020843">
    <property type="entry name" value="ER"/>
</dbReference>
<dbReference type="InterPro" id="IPR013154">
    <property type="entry name" value="ADH-like_N"/>
</dbReference>
<dbReference type="GO" id="GO:0003960">
    <property type="term" value="F:quinone reductase (NADPH) activity"/>
    <property type="evidence" value="ECO:0007669"/>
    <property type="project" value="InterPro"/>
</dbReference>
<evidence type="ECO:0000256" key="2">
    <source>
        <dbReference type="ARBA" id="ARBA00023002"/>
    </source>
</evidence>
<dbReference type="Pfam" id="PF08240">
    <property type="entry name" value="ADH_N"/>
    <property type="match status" value="1"/>
</dbReference>
<dbReference type="PANTHER" id="PTHR48106:SF13">
    <property type="entry name" value="QUINONE OXIDOREDUCTASE-RELATED"/>
    <property type="match status" value="1"/>
</dbReference>
<dbReference type="InterPro" id="IPR047618">
    <property type="entry name" value="QOR-like"/>
</dbReference>
<dbReference type="Gene3D" id="3.90.180.10">
    <property type="entry name" value="Medium-chain alcohol dehydrogenases, catalytic domain"/>
    <property type="match status" value="1"/>
</dbReference>
<dbReference type="InterPro" id="IPR013149">
    <property type="entry name" value="ADH-like_C"/>
</dbReference>
<dbReference type="SUPFAM" id="SSF51735">
    <property type="entry name" value="NAD(P)-binding Rossmann-fold domains"/>
    <property type="match status" value="2"/>
</dbReference>
<dbReference type="Gene3D" id="3.40.50.720">
    <property type="entry name" value="NAD(P)-binding Rossmann-like Domain"/>
    <property type="match status" value="2"/>
</dbReference>
<dbReference type="InterPro" id="IPR036291">
    <property type="entry name" value="NAD(P)-bd_dom_sf"/>
</dbReference>
<evidence type="ECO:0000256" key="1">
    <source>
        <dbReference type="ARBA" id="ARBA00022857"/>
    </source>
</evidence>
<dbReference type="Pfam" id="PF00107">
    <property type="entry name" value="ADH_zinc_N"/>
    <property type="match status" value="2"/>
</dbReference>
<dbReference type="SMART" id="SM00829">
    <property type="entry name" value="PKS_ER"/>
    <property type="match status" value="1"/>
</dbReference>
<evidence type="ECO:0000256" key="3">
    <source>
        <dbReference type="ARBA" id="ARBA00070796"/>
    </source>
</evidence>
<keyword evidence="2" id="KW-0560">Oxidoreductase</keyword>
<proteinExistence type="predicted"/>
<evidence type="ECO:0000313" key="5">
    <source>
        <dbReference type="EMBL" id="KAG6415975.1"/>
    </source>
</evidence>
<dbReference type="InterPro" id="IPR011032">
    <property type="entry name" value="GroES-like_sf"/>
</dbReference>
<keyword evidence="1" id="KW-0521">NADP</keyword>
<name>A0A8X8XLC1_SALSN</name>
<gene>
    <name evidence="5" type="ORF">SASPL_123396</name>
</gene>
<reference evidence="5" key="1">
    <citation type="submission" date="2018-01" db="EMBL/GenBank/DDBJ databases">
        <authorList>
            <person name="Mao J.F."/>
        </authorList>
    </citation>
    <scope>NUCLEOTIDE SEQUENCE</scope>
    <source>
        <strain evidence="5">Huo1</strain>
        <tissue evidence="5">Leaf</tissue>
    </source>
</reference>
<evidence type="ECO:0000259" key="4">
    <source>
        <dbReference type="SMART" id="SM00829"/>
    </source>
</evidence>
<dbReference type="AlphaFoldDB" id="A0A8X8XLC1"/>
<dbReference type="FunFam" id="3.40.50.720:FF:000053">
    <property type="entry name" value="Quinone oxidoreductase 1"/>
    <property type="match status" value="1"/>
</dbReference>
<dbReference type="Proteomes" id="UP000298416">
    <property type="component" value="Unassembled WGS sequence"/>
</dbReference>
<dbReference type="PANTHER" id="PTHR48106">
    <property type="entry name" value="QUINONE OXIDOREDUCTASE PIG3-RELATED"/>
    <property type="match status" value="1"/>
</dbReference>
<feature type="domain" description="Enoyl reductase (ER)" evidence="4">
    <location>
        <begin position="11"/>
        <end position="371"/>
    </location>
</feature>
<accession>A0A8X8XLC1</accession>
<dbReference type="GO" id="GO:0035925">
    <property type="term" value="F:mRNA 3'-UTR AU-rich region binding"/>
    <property type="evidence" value="ECO:0007669"/>
    <property type="project" value="TreeGrafter"/>
</dbReference>
<organism evidence="5">
    <name type="scientific">Salvia splendens</name>
    <name type="common">Scarlet sage</name>
    <dbReference type="NCBI Taxonomy" id="180675"/>
    <lineage>
        <taxon>Eukaryota</taxon>
        <taxon>Viridiplantae</taxon>
        <taxon>Streptophyta</taxon>
        <taxon>Embryophyta</taxon>
        <taxon>Tracheophyta</taxon>
        <taxon>Spermatophyta</taxon>
        <taxon>Magnoliopsida</taxon>
        <taxon>eudicotyledons</taxon>
        <taxon>Gunneridae</taxon>
        <taxon>Pentapetalae</taxon>
        <taxon>asterids</taxon>
        <taxon>lamiids</taxon>
        <taxon>Lamiales</taxon>
        <taxon>Lamiaceae</taxon>
        <taxon>Nepetoideae</taxon>
        <taxon>Mentheae</taxon>
        <taxon>Salviinae</taxon>
        <taxon>Salvia</taxon>
        <taxon>Salvia subgen. Calosphace</taxon>
        <taxon>core Calosphace</taxon>
    </lineage>
</organism>
<dbReference type="CDD" id="cd05286">
    <property type="entry name" value="QOR2"/>
    <property type="match status" value="1"/>
</dbReference>